<dbReference type="RefSeq" id="WP_012326845.1">
    <property type="nucleotide sequence ID" value="NC_010506.1"/>
</dbReference>
<accession>B1KIM2</accession>
<organism evidence="2 3">
    <name type="scientific">Shewanella woodyi (strain ATCC 51908 / MS32)</name>
    <dbReference type="NCBI Taxonomy" id="392500"/>
    <lineage>
        <taxon>Bacteria</taxon>
        <taxon>Pseudomonadati</taxon>
        <taxon>Pseudomonadota</taxon>
        <taxon>Gammaproteobacteria</taxon>
        <taxon>Alteromonadales</taxon>
        <taxon>Shewanellaceae</taxon>
        <taxon>Shewanella</taxon>
    </lineage>
</organism>
<keyword evidence="3" id="KW-1185">Reference proteome</keyword>
<dbReference type="KEGG" id="swd:Swoo_4262"/>
<proteinExistence type="predicted"/>
<reference evidence="2 3" key="1">
    <citation type="submission" date="2008-02" db="EMBL/GenBank/DDBJ databases">
        <title>Complete sequence of Shewanella woodyi ATCC 51908.</title>
        <authorList>
            <consortium name="US DOE Joint Genome Institute"/>
            <person name="Copeland A."/>
            <person name="Lucas S."/>
            <person name="Lapidus A."/>
            <person name="Glavina del Rio T."/>
            <person name="Dalin E."/>
            <person name="Tice H."/>
            <person name="Bruce D."/>
            <person name="Goodwin L."/>
            <person name="Pitluck S."/>
            <person name="Sims D."/>
            <person name="Brettin T."/>
            <person name="Detter J.C."/>
            <person name="Han C."/>
            <person name="Kuske C.R."/>
            <person name="Schmutz J."/>
            <person name="Larimer F."/>
            <person name="Land M."/>
            <person name="Hauser L."/>
            <person name="Kyrpides N."/>
            <person name="Lykidis A."/>
            <person name="Zhao J.-S."/>
            <person name="Richardson P."/>
        </authorList>
    </citation>
    <scope>NUCLEOTIDE SEQUENCE [LARGE SCALE GENOMIC DNA]</scope>
    <source>
        <strain evidence="3">ATCC 51908 / MS32</strain>
    </source>
</reference>
<dbReference type="eggNOG" id="ENOG5032C3W">
    <property type="taxonomic scope" value="Bacteria"/>
</dbReference>
<dbReference type="AlphaFoldDB" id="B1KIM2"/>
<dbReference type="EMBL" id="CP000961">
    <property type="protein sequence ID" value="ACA88518.1"/>
    <property type="molecule type" value="Genomic_DNA"/>
</dbReference>
<evidence type="ECO:0000313" key="2">
    <source>
        <dbReference type="EMBL" id="ACA88518.1"/>
    </source>
</evidence>
<keyword evidence="1" id="KW-0732">Signal</keyword>
<sequence length="175" mass="19958" precursor="true">MRFINCCIILFSFNCFAGDNLESLDENEGYVILPLVISGMLPKSITLEEASVFGNSYKVKDIKIGENFELITLPAGDYKWTKIQINKSYYFNLEEYGYDIKVNKGVVNYGGHLIIDFNAQFGTARYNYVNRSSQVIKELESCCDNLMSKYSLYFTANSEDPFIDFLKSTKVGGRE</sequence>
<evidence type="ECO:0000256" key="1">
    <source>
        <dbReference type="SAM" id="SignalP"/>
    </source>
</evidence>
<gene>
    <name evidence="2" type="ordered locus">Swoo_4262</name>
</gene>
<dbReference type="HOGENOM" id="CLU_1531521_0_0_6"/>
<protein>
    <submittedName>
        <fullName evidence="2">Uncharacterized protein</fullName>
    </submittedName>
</protein>
<dbReference type="Proteomes" id="UP000002168">
    <property type="component" value="Chromosome"/>
</dbReference>
<dbReference type="STRING" id="392500.Swoo_4262"/>
<evidence type="ECO:0000313" key="3">
    <source>
        <dbReference type="Proteomes" id="UP000002168"/>
    </source>
</evidence>
<feature type="signal peptide" evidence="1">
    <location>
        <begin position="1"/>
        <end position="17"/>
    </location>
</feature>
<feature type="chain" id="PRO_5002766663" evidence="1">
    <location>
        <begin position="18"/>
        <end position="175"/>
    </location>
</feature>
<name>B1KIM2_SHEWM</name>